<evidence type="ECO:0000256" key="1">
    <source>
        <dbReference type="ARBA" id="ARBA00004167"/>
    </source>
</evidence>
<organism evidence="9 10">
    <name type="scientific">Rubus argutus</name>
    <name type="common">Southern blackberry</name>
    <dbReference type="NCBI Taxonomy" id="59490"/>
    <lineage>
        <taxon>Eukaryota</taxon>
        <taxon>Viridiplantae</taxon>
        <taxon>Streptophyta</taxon>
        <taxon>Embryophyta</taxon>
        <taxon>Tracheophyta</taxon>
        <taxon>Spermatophyta</taxon>
        <taxon>Magnoliopsida</taxon>
        <taxon>eudicotyledons</taxon>
        <taxon>Gunneridae</taxon>
        <taxon>Pentapetalae</taxon>
        <taxon>rosids</taxon>
        <taxon>fabids</taxon>
        <taxon>Rosales</taxon>
        <taxon>Rosaceae</taxon>
        <taxon>Rosoideae</taxon>
        <taxon>Rosoideae incertae sedis</taxon>
        <taxon>Rubus</taxon>
    </lineage>
</organism>
<dbReference type="EMBL" id="JBEDUW010000001">
    <property type="protein sequence ID" value="KAK9949612.1"/>
    <property type="molecule type" value="Genomic_DNA"/>
</dbReference>
<reference evidence="9 10" key="1">
    <citation type="journal article" date="2023" name="G3 (Bethesda)">
        <title>A chromosome-length genome assembly and annotation of blackberry (Rubus argutus, cv. 'Hillquist').</title>
        <authorList>
            <person name="Bruna T."/>
            <person name="Aryal R."/>
            <person name="Dudchenko O."/>
            <person name="Sargent D.J."/>
            <person name="Mead D."/>
            <person name="Buti M."/>
            <person name="Cavallini A."/>
            <person name="Hytonen T."/>
            <person name="Andres J."/>
            <person name="Pham M."/>
            <person name="Weisz D."/>
            <person name="Mascagni F."/>
            <person name="Usai G."/>
            <person name="Natali L."/>
            <person name="Bassil N."/>
            <person name="Fernandez G.E."/>
            <person name="Lomsadze A."/>
            <person name="Armour M."/>
            <person name="Olukolu B."/>
            <person name="Poorten T."/>
            <person name="Britton C."/>
            <person name="Davik J."/>
            <person name="Ashrafi H."/>
            <person name="Aiden E.L."/>
            <person name="Borodovsky M."/>
            <person name="Worthington M."/>
        </authorList>
    </citation>
    <scope>NUCLEOTIDE SEQUENCE [LARGE SCALE GENOMIC DNA]</scope>
    <source>
        <strain evidence="9">PI 553951</strain>
    </source>
</reference>
<accession>A0AAW1YMA4</accession>
<proteinExistence type="inferred from homology"/>
<comment type="caution">
    <text evidence="9">The sequence shown here is derived from an EMBL/GenBank/DDBJ whole genome shotgun (WGS) entry which is preliminary data.</text>
</comment>
<feature type="domain" description="Cysteine-rich transmembrane" evidence="7">
    <location>
        <begin position="38"/>
        <end position="71"/>
    </location>
</feature>
<evidence type="ECO:0000256" key="4">
    <source>
        <dbReference type="ARBA" id="ARBA00022989"/>
    </source>
</evidence>
<evidence type="ECO:0000256" key="3">
    <source>
        <dbReference type="ARBA" id="ARBA00022692"/>
    </source>
</evidence>
<evidence type="ECO:0000256" key="2">
    <source>
        <dbReference type="ARBA" id="ARBA00009444"/>
    </source>
</evidence>
<protein>
    <recommendedName>
        <fullName evidence="7">Cysteine-rich transmembrane domain-containing protein</fullName>
    </recommendedName>
</protein>
<evidence type="ECO:0000259" key="7">
    <source>
        <dbReference type="Pfam" id="PF12734"/>
    </source>
</evidence>
<dbReference type="AlphaFoldDB" id="A0AAW1YMA4"/>
<feature type="region of interest" description="Disordered" evidence="6">
    <location>
        <begin position="23"/>
        <end position="45"/>
    </location>
</feature>
<dbReference type="PANTHER" id="PTHR31568:SF122">
    <property type="entry name" value="PROTEIN CYSTEINE-RICH TRANSMEMBRANE MODULE 9"/>
    <property type="match status" value="1"/>
</dbReference>
<sequence>MSSSTKSASAAYPPIPYSTAPAPAPAGYPMRSDAGDQNPARVPVETKTKGDGFWKGCCAALCCCCMLDACF</sequence>
<keyword evidence="10" id="KW-1185">Reference proteome</keyword>
<dbReference type="Pfam" id="PF12734">
    <property type="entry name" value="CYSTM"/>
    <property type="match status" value="1"/>
</dbReference>
<dbReference type="GO" id="GO:0005886">
    <property type="term" value="C:plasma membrane"/>
    <property type="evidence" value="ECO:0007669"/>
    <property type="project" value="InterPro"/>
</dbReference>
<evidence type="ECO:0000313" key="10">
    <source>
        <dbReference type="Proteomes" id="UP001457282"/>
    </source>
</evidence>
<keyword evidence="5" id="KW-0472">Membrane</keyword>
<name>A0AAW1YMA4_RUBAR</name>
<gene>
    <name evidence="8" type="ORF">M0R45_000669</name>
    <name evidence="9" type="ORF">M0R45_005129</name>
</gene>
<comment type="subcellular location">
    <subcellularLocation>
        <location evidence="1">Membrane</location>
        <topology evidence="1">Single-pass membrane protein</topology>
    </subcellularLocation>
</comment>
<comment type="similarity">
    <text evidence="2">Belongs to the CYSTM1 family.</text>
</comment>
<dbReference type="InterPro" id="IPR028144">
    <property type="entry name" value="CYSTM_dom"/>
</dbReference>
<keyword evidence="3" id="KW-0812">Transmembrane</keyword>
<evidence type="ECO:0000256" key="6">
    <source>
        <dbReference type="SAM" id="MobiDB-lite"/>
    </source>
</evidence>
<evidence type="ECO:0000256" key="5">
    <source>
        <dbReference type="ARBA" id="ARBA00023136"/>
    </source>
</evidence>
<dbReference type="Proteomes" id="UP001457282">
    <property type="component" value="Unassembled WGS sequence"/>
</dbReference>
<dbReference type="InterPro" id="IPR044850">
    <property type="entry name" value="WIH1-like"/>
</dbReference>
<dbReference type="EMBL" id="JBEDUW010000197">
    <property type="protein sequence ID" value="KAK9904444.1"/>
    <property type="molecule type" value="Genomic_DNA"/>
</dbReference>
<evidence type="ECO:0000313" key="9">
    <source>
        <dbReference type="EMBL" id="KAK9949612.1"/>
    </source>
</evidence>
<dbReference type="PANTHER" id="PTHR31568">
    <property type="entry name" value="RCG49325, ISOFORM CRA_A"/>
    <property type="match status" value="1"/>
</dbReference>
<keyword evidence="4" id="KW-1133">Transmembrane helix</keyword>
<evidence type="ECO:0000313" key="8">
    <source>
        <dbReference type="EMBL" id="KAK9904444.1"/>
    </source>
</evidence>